<evidence type="ECO:0000313" key="1">
    <source>
        <dbReference type="EMBL" id="AKL96660.1"/>
    </source>
</evidence>
<name>A0A0D8I7A7_9CLOT</name>
<dbReference type="EMBL" id="CP009687">
    <property type="protein sequence ID" value="AKL96660.1"/>
    <property type="molecule type" value="Genomic_DNA"/>
</dbReference>
<evidence type="ECO:0000313" key="2">
    <source>
        <dbReference type="Proteomes" id="UP000035704"/>
    </source>
</evidence>
<dbReference type="PATRIC" id="fig|84022.6.peg.3288"/>
<organism evidence="1 2">
    <name type="scientific">Clostridium aceticum</name>
    <dbReference type="NCBI Taxonomy" id="84022"/>
    <lineage>
        <taxon>Bacteria</taxon>
        <taxon>Bacillati</taxon>
        <taxon>Bacillota</taxon>
        <taxon>Clostridia</taxon>
        <taxon>Eubacteriales</taxon>
        <taxon>Clostridiaceae</taxon>
        <taxon>Clostridium</taxon>
    </lineage>
</organism>
<gene>
    <name evidence="1" type="ORF">CACET_c32160</name>
</gene>
<proteinExistence type="predicted"/>
<dbReference type="RefSeq" id="WP_044826016.1">
    <property type="nucleotide sequence ID" value="NZ_CP009687.1"/>
</dbReference>
<sequence length="94" mass="11110">MDQSTIITLAPKDMTEKGLDNFLEVIKRIISVLEKKQGIKIFTATEINKQMKLHHHILINRKIDLDIEKEFDQSFLIYVETTDQGQKFIDYMLR</sequence>
<protein>
    <submittedName>
        <fullName evidence="1">Uncharacterized protein</fullName>
    </submittedName>
</protein>
<keyword evidence="2" id="KW-1185">Reference proteome</keyword>
<dbReference type="KEGG" id="cace:CACET_c32160"/>
<dbReference type="Proteomes" id="UP000035704">
    <property type="component" value="Chromosome"/>
</dbReference>
<accession>A0A0D8I7A7</accession>
<reference evidence="1 2" key="1">
    <citation type="submission" date="2014-10" db="EMBL/GenBank/DDBJ databases">
        <title>Genome sequence of Clostridium aceticum DSM 1496.</title>
        <authorList>
            <person name="Poehlein A."/>
            <person name="Schiel-Bengelsdorf B."/>
            <person name="Gottschalk G."/>
            <person name="Duerre P."/>
            <person name="Daniel R."/>
        </authorList>
    </citation>
    <scope>NUCLEOTIDE SEQUENCE [LARGE SCALE GENOMIC DNA]</scope>
    <source>
        <strain evidence="1 2">DSM 1496</strain>
    </source>
</reference>
<dbReference type="AlphaFoldDB" id="A0A0D8I7A7"/>